<sequence>MALSNRMLLNRRESWGKLQSLRMLHLSQNSFICGFPESFSGEFESPGVSLEGSYQKLQVLDLLDNGFTGGIPSDLNKLEACQSSLPPVLYHLPQSTQLPAGGFFSTISLPSVSGNPALRGSLVDCSCPAFLPKPIVLSPNSSSDSAELGSLSPNMRHKKIILSISAIIAIGAAVVIALGVVAVTVLNIHTHRRYQQVITTAVLVMFLGDPDFSAGAYLLLRKDCELGLRTAQKVWSCLQDRPPEWMPDCHQEAKCFKPCAAPRRF</sequence>
<dbReference type="AlphaFoldDB" id="A0AAD4SV83"/>
<dbReference type="EMBL" id="JAJJMB010008202">
    <property type="protein sequence ID" value="KAI3925121.1"/>
    <property type="molecule type" value="Genomic_DNA"/>
</dbReference>
<protein>
    <submittedName>
        <fullName evidence="2">Uncharacterized protein</fullName>
    </submittedName>
</protein>
<evidence type="ECO:0000313" key="3">
    <source>
        <dbReference type="Proteomes" id="UP001202328"/>
    </source>
</evidence>
<proteinExistence type="predicted"/>
<comment type="caution">
    <text evidence="2">The sequence shown here is derived from an EMBL/GenBank/DDBJ whole genome shotgun (WGS) entry which is preliminary data.</text>
</comment>
<dbReference type="Gene3D" id="3.80.10.10">
    <property type="entry name" value="Ribonuclease Inhibitor"/>
    <property type="match status" value="1"/>
</dbReference>
<keyword evidence="1" id="KW-0472">Membrane</keyword>
<feature type="transmembrane region" description="Helical" evidence="1">
    <location>
        <begin position="197"/>
        <end position="220"/>
    </location>
</feature>
<name>A0AAD4SV83_9MAGN</name>
<dbReference type="Pfam" id="PF00560">
    <property type="entry name" value="LRR_1"/>
    <property type="match status" value="2"/>
</dbReference>
<reference evidence="2" key="1">
    <citation type="submission" date="2022-04" db="EMBL/GenBank/DDBJ databases">
        <title>A functionally conserved STORR gene fusion in Papaver species that diverged 16.8 million years ago.</title>
        <authorList>
            <person name="Catania T."/>
        </authorList>
    </citation>
    <scope>NUCLEOTIDE SEQUENCE</scope>
    <source>
        <strain evidence="2">S-188037</strain>
    </source>
</reference>
<keyword evidence="3" id="KW-1185">Reference proteome</keyword>
<feature type="transmembrane region" description="Helical" evidence="1">
    <location>
        <begin position="160"/>
        <end position="185"/>
    </location>
</feature>
<organism evidence="2 3">
    <name type="scientific">Papaver atlanticum</name>
    <dbReference type="NCBI Taxonomy" id="357466"/>
    <lineage>
        <taxon>Eukaryota</taxon>
        <taxon>Viridiplantae</taxon>
        <taxon>Streptophyta</taxon>
        <taxon>Embryophyta</taxon>
        <taxon>Tracheophyta</taxon>
        <taxon>Spermatophyta</taxon>
        <taxon>Magnoliopsida</taxon>
        <taxon>Ranunculales</taxon>
        <taxon>Papaveraceae</taxon>
        <taxon>Papaveroideae</taxon>
        <taxon>Papaver</taxon>
    </lineage>
</organism>
<dbReference type="InterPro" id="IPR032675">
    <property type="entry name" value="LRR_dom_sf"/>
</dbReference>
<dbReference type="PANTHER" id="PTHR48065">
    <property type="entry name" value="OS10G0469600 PROTEIN"/>
    <property type="match status" value="1"/>
</dbReference>
<dbReference type="SUPFAM" id="SSF52058">
    <property type="entry name" value="L domain-like"/>
    <property type="match status" value="1"/>
</dbReference>
<evidence type="ECO:0000313" key="2">
    <source>
        <dbReference type="EMBL" id="KAI3925121.1"/>
    </source>
</evidence>
<keyword evidence="1" id="KW-0812">Transmembrane</keyword>
<dbReference type="PANTHER" id="PTHR48065:SF75">
    <property type="entry name" value="LEUCINE-RICH REPEAT-CONTAINING N-TERMINAL PLANT-TYPE DOMAIN-CONTAINING PROTEIN"/>
    <property type="match status" value="1"/>
</dbReference>
<gene>
    <name evidence="2" type="ORF">MKW98_009771</name>
</gene>
<accession>A0AAD4SV83</accession>
<dbReference type="InterPro" id="IPR001611">
    <property type="entry name" value="Leu-rich_rpt"/>
</dbReference>
<keyword evidence="1" id="KW-1133">Transmembrane helix</keyword>
<dbReference type="Proteomes" id="UP001202328">
    <property type="component" value="Unassembled WGS sequence"/>
</dbReference>
<evidence type="ECO:0000256" key="1">
    <source>
        <dbReference type="SAM" id="Phobius"/>
    </source>
</evidence>